<sequence>MHKIEGKQPRAEKSVPAAFKEPLGKHVHNGNHPDAEQRAHDPPSKCVHAEKGHAQHDKYLPQRRVGVFIRNQAVQMLIGRAGMIKLIKIHAV</sequence>
<organism evidence="2">
    <name type="scientific">bioreactor metagenome</name>
    <dbReference type="NCBI Taxonomy" id="1076179"/>
    <lineage>
        <taxon>unclassified sequences</taxon>
        <taxon>metagenomes</taxon>
        <taxon>ecological metagenomes</taxon>
    </lineage>
</organism>
<evidence type="ECO:0000256" key="1">
    <source>
        <dbReference type="SAM" id="MobiDB-lite"/>
    </source>
</evidence>
<feature type="compositionally biased region" description="Basic and acidic residues" evidence="1">
    <location>
        <begin position="1"/>
        <end position="13"/>
    </location>
</feature>
<gene>
    <name evidence="2" type="ORF">SDC9_178327</name>
</gene>
<accession>A0A645GX73</accession>
<evidence type="ECO:0000313" key="2">
    <source>
        <dbReference type="EMBL" id="MPN30856.1"/>
    </source>
</evidence>
<feature type="compositionally biased region" description="Basic and acidic residues" evidence="1">
    <location>
        <begin position="31"/>
        <end position="57"/>
    </location>
</feature>
<protein>
    <submittedName>
        <fullName evidence="2">Uncharacterized protein</fullName>
    </submittedName>
</protein>
<dbReference type="AlphaFoldDB" id="A0A645GX73"/>
<name>A0A645GX73_9ZZZZ</name>
<proteinExistence type="predicted"/>
<comment type="caution">
    <text evidence="2">The sequence shown here is derived from an EMBL/GenBank/DDBJ whole genome shotgun (WGS) entry which is preliminary data.</text>
</comment>
<feature type="region of interest" description="Disordered" evidence="1">
    <location>
        <begin position="1"/>
        <end position="57"/>
    </location>
</feature>
<reference evidence="2" key="1">
    <citation type="submission" date="2019-08" db="EMBL/GenBank/DDBJ databases">
        <authorList>
            <person name="Kucharzyk K."/>
            <person name="Murdoch R.W."/>
            <person name="Higgins S."/>
            <person name="Loffler F."/>
        </authorList>
    </citation>
    <scope>NUCLEOTIDE SEQUENCE</scope>
</reference>
<dbReference type="EMBL" id="VSSQ01082138">
    <property type="protein sequence ID" value="MPN30856.1"/>
    <property type="molecule type" value="Genomic_DNA"/>
</dbReference>